<accession>A0A6L9SCI3</accession>
<reference evidence="5 6" key="1">
    <citation type="submission" date="2020-02" db="EMBL/GenBank/DDBJ databases">
        <authorList>
            <person name="Li X.-J."/>
            <person name="Han X.-M."/>
        </authorList>
    </citation>
    <scope>NUCLEOTIDE SEQUENCE [LARGE SCALE GENOMIC DNA]</scope>
    <source>
        <strain evidence="5 6">CCTCC AB 2017055</strain>
    </source>
</reference>
<keyword evidence="6" id="KW-1185">Reference proteome</keyword>
<dbReference type="SUPFAM" id="SSF52317">
    <property type="entry name" value="Class I glutamine amidotransferase-like"/>
    <property type="match status" value="1"/>
</dbReference>
<dbReference type="PANTHER" id="PTHR43130">
    <property type="entry name" value="ARAC-FAMILY TRANSCRIPTIONAL REGULATOR"/>
    <property type="match status" value="1"/>
</dbReference>
<evidence type="ECO:0000256" key="3">
    <source>
        <dbReference type="ARBA" id="ARBA00023163"/>
    </source>
</evidence>
<evidence type="ECO:0000259" key="4">
    <source>
        <dbReference type="PROSITE" id="PS01124"/>
    </source>
</evidence>
<dbReference type="SUPFAM" id="SSF46689">
    <property type="entry name" value="Homeodomain-like"/>
    <property type="match status" value="2"/>
</dbReference>
<dbReference type="InterPro" id="IPR029062">
    <property type="entry name" value="Class_I_gatase-like"/>
</dbReference>
<dbReference type="GO" id="GO:0043565">
    <property type="term" value="F:sequence-specific DNA binding"/>
    <property type="evidence" value="ECO:0007669"/>
    <property type="project" value="InterPro"/>
</dbReference>
<keyword evidence="2" id="KW-0238">DNA-binding</keyword>
<keyword evidence="3" id="KW-0804">Transcription</keyword>
<dbReference type="PROSITE" id="PS01124">
    <property type="entry name" value="HTH_ARAC_FAMILY_2"/>
    <property type="match status" value="1"/>
</dbReference>
<evidence type="ECO:0000313" key="5">
    <source>
        <dbReference type="EMBL" id="NEE02278.1"/>
    </source>
</evidence>
<sequence length="327" mass="35669">MSTLAVLIWDPVRGFDLSVVTEVFGSAYPLGIPDGSAPLYDIRLCGGSDTRPSLWLGGTTALTVGTTHTWHDAADADTVAVLSPTTLTSSIPAEIVSVLRRAHERGARIMSFCNGAAVLAEAGLLDGRRAAIHWTHTAQFAARYPAVRVDAAVLYIDDGDIVTTAGGAAGIDMCLHLVQHDHGSAVAAQTAQHALLPFHRSGDQAQIVDHAPAERGDRLEPLLRWLEDHLDRDLSLATIADQSSTSVRTLNRWFRARTGTTPMQWLIRRRLQRAQELLETTDLTVDEIARRSGFGSAVALRQHFRRVLSTTPTAHRRALYTPPRQRS</sequence>
<dbReference type="AlphaFoldDB" id="A0A6L9SCI3"/>
<comment type="caution">
    <text evidence="5">The sequence shown here is derived from an EMBL/GenBank/DDBJ whole genome shotgun (WGS) entry which is preliminary data.</text>
</comment>
<name>A0A6L9SCI3_9ACTN</name>
<dbReference type="GO" id="GO:0003700">
    <property type="term" value="F:DNA-binding transcription factor activity"/>
    <property type="evidence" value="ECO:0007669"/>
    <property type="project" value="InterPro"/>
</dbReference>
<dbReference type="InterPro" id="IPR018062">
    <property type="entry name" value="HTH_AraC-typ_CS"/>
</dbReference>
<dbReference type="InterPro" id="IPR052158">
    <property type="entry name" value="INH-QAR"/>
</dbReference>
<feature type="domain" description="HTH araC/xylS-type" evidence="4">
    <location>
        <begin position="220"/>
        <end position="318"/>
    </location>
</feature>
<gene>
    <name evidence="5" type="ORF">G1H10_19065</name>
</gene>
<dbReference type="PROSITE" id="PS00041">
    <property type="entry name" value="HTH_ARAC_FAMILY_1"/>
    <property type="match status" value="1"/>
</dbReference>
<dbReference type="Proteomes" id="UP000475214">
    <property type="component" value="Unassembled WGS sequence"/>
</dbReference>
<organism evidence="5 6">
    <name type="scientific">Phytoactinopolyspora halotolerans</name>
    <dbReference type="NCBI Taxonomy" id="1981512"/>
    <lineage>
        <taxon>Bacteria</taxon>
        <taxon>Bacillati</taxon>
        <taxon>Actinomycetota</taxon>
        <taxon>Actinomycetes</taxon>
        <taxon>Jiangellales</taxon>
        <taxon>Jiangellaceae</taxon>
        <taxon>Phytoactinopolyspora</taxon>
    </lineage>
</organism>
<dbReference type="Gene3D" id="1.10.10.60">
    <property type="entry name" value="Homeodomain-like"/>
    <property type="match status" value="1"/>
</dbReference>
<dbReference type="InterPro" id="IPR002818">
    <property type="entry name" value="DJ-1/PfpI"/>
</dbReference>
<proteinExistence type="predicted"/>
<dbReference type="EMBL" id="JAAGOA010000014">
    <property type="protein sequence ID" value="NEE02278.1"/>
    <property type="molecule type" value="Genomic_DNA"/>
</dbReference>
<dbReference type="InterPro" id="IPR009057">
    <property type="entry name" value="Homeodomain-like_sf"/>
</dbReference>
<dbReference type="InterPro" id="IPR018060">
    <property type="entry name" value="HTH_AraC"/>
</dbReference>
<dbReference type="Pfam" id="PF01965">
    <property type="entry name" value="DJ-1_PfpI"/>
    <property type="match status" value="1"/>
</dbReference>
<dbReference type="Pfam" id="PF12833">
    <property type="entry name" value="HTH_18"/>
    <property type="match status" value="1"/>
</dbReference>
<evidence type="ECO:0000256" key="2">
    <source>
        <dbReference type="ARBA" id="ARBA00023125"/>
    </source>
</evidence>
<protein>
    <submittedName>
        <fullName evidence="5">Helix-turn-helix domain-containing protein</fullName>
    </submittedName>
</protein>
<dbReference type="CDD" id="cd03137">
    <property type="entry name" value="GATase1_AraC_1"/>
    <property type="match status" value="1"/>
</dbReference>
<dbReference type="SMART" id="SM00342">
    <property type="entry name" value="HTH_ARAC"/>
    <property type="match status" value="1"/>
</dbReference>
<dbReference type="Gene3D" id="3.40.50.880">
    <property type="match status" value="1"/>
</dbReference>
<evidence type="ECO:0000313" key="6">
    <source>
        <dbReference type="Proteomes" id="UP000475214"/>
    </source>
</evidence>
<keyword evidence="1" id="KW-0805">Transcription regulation</keyword>
<dbReference type="RefSeq" id="WP_163740706.1">
    <property type="nucleotide sequence ID" value="NZ_JAAGOA010000014.1"/>
</dbReference>
<dbReference type="PANTHER" id="PTHR43130:SF3">
    <property type="entry name" value="HTH-TYPE TRANSCRIPTIONAL REGULATOR RV1931C"/>
    <property type="match status" value="1"/>
</dbReference>
<evidence type="ECO:0000256" key="1">
    <source>
        <dbReference type="ARBA" id="ARBA00023015"/>
    </source>
</evidence>